<keyword evidence="3" id="KW-0238">DNA-binding</keyword>
<dbReference type="Pfam" id="PF00249">
    <property type="entry name" value="Myb_DNA-binding"/>
    <property type="match status" value="2"/>
</dbReference>
<dbReference type="InterPro" id="IPR009057">
    <property type="entry name" value="Homeodomain-like_sf"/>
</dbReference>
<dbReference type="InterPro" id="IPR017884">
    <property type="entry name" value="SANT_dom"/>
</dbReference>
<evidence type="ECO:0000256" key="3">
    <source>
        <dbReference type="ARBA" id="ARBA00023125"/>
    </source>
</evidence>
<evidence type="ECO:0000256" key="2">
    <source>
        <dbReference type="ARBA" id="ARBA00023015"/>
    </source>
</evidence>
<dbReference type="SUPFAM" id="SSF46689">
    <property type="entry name" value="Homeodomain-like"/>
    <property type="match status" value="2"/>
</dbReference>
<comment type="subcellular location">
    <subcellularLocation>
        <location evidence="1">Nucleus</location>
    </subcellularLocation>
</comment>
<dbReference type="PROSITE" id="PS50090">
    <property type="entry name" value="MYB_LIKE"/>
    <property type="match status" value="1"/>
</dbReference>
<dbReference type="NCBIfam" id="TIGR01557">
    <property type="entry name" value="myb_SHAQKYF"/>
    <property type="match status" value="1"/>
</dbReference>
<protein>
    <recommendedName>
        <fullName evidence="11">HTH myb-type domain-containing protein</fullName>
    </recommendedName>
</protein>
<dbReference type="SMART" id="SM00717">
    <property type="entry name" value="SANT"/>
    <property type="match status" value="2"/>
</dbReference>
<dbReference type="PROSITE" id="PS51294">
    <property type="entry name" value="HTH_MYB"/>
    <property type="match status" value="1"/>
</dbReference>
<proteinExistence type="predicted"/>
<organism evidence="10">
    <name type="scientific">Araucaria cunninghamii</name>
    <name type="common">Hoop pine</name>
    <name type="synonym">Moreton Bay pine</name>
    <dbReference type="NCBI Taxonomy" id="56994"/>
    <lineage>
        <taxon>Eukaryota</taxon>
        <taxon>Viridiplantae</taxon>
        <taxon>Streptophyta</taxon>
        <taxon>Embryophyta</taxon>
        <taxon>Tracheophyta</taxon>
        <taxon>Spermatophyta</taxon>
        <taxon>Pinopsida</taxon>
        <taxon>Pinidae</taxon>
        <taxon>Conifers II</taxon>
        <taxon>Araucariales</taxon>
        <taxon>Araucariaceae</taxon>
        <taxon>Araucaria</taxon>
    </lineage>
</organism>
<dbReference type="InterPro" id="IPR001005">
    <property type="entry name" value="SANT/Myb"/>
</dbReference>
<evidence type="ECO:0000313" key="10">
    <source>
        <dbReference type="EMBL" id="JAG97089.1"/>
    </source>
</evidence>
<dbReference type="FunFam" id="1.10.10.60:FF:000154">
    <property type="entry name" value="Transcription factor SRM1"/>
    <property type="match status" value="1"/>
</dbReference>
<evidence type="ECO:0000259" key="8">
    <source>
        <dbReference type="PROSITE" id="PS51293"/>
    </source>
</evidence>
<feature type="domain" description="HTH myb-type" evidence="9">
    <location>
        <begin position="127"/>
        <end position="183"/>
    </location>
</feature>
<name>A0A0D6R2Q1_ARACU</name>
<sequence>MKVEMESPGPGPSVYGGGWSAEENKRFEEALAQFDLEDPDCFEKVAKCLPGKRAEEVRRHYELLVEDVRVIEAGWIEVPMYLQTSYTPDRLSGMEHSPTAAGAAEATTASKPPFSVKGGSTTKSSDQERKKGVPWTEEEHRLFLMGLNKYGKGDWRSISRNFVISRTPTQVASHAQKYFLRLGSGNKEKKRSSIHDITSVNTADMKQPPLQQASAITNSSMPAAVGQSPTLVYPSSIGGAVMVSSMGPPTGGNPLMLSPNSLGQYSQKGLGGHSPRQMISGSSLGVPQMGYPMQPTMHN</sequence>
<keyword evidence="2" id="KW-0805">Transcription regulation</keyword>
<evidence type="ECO:0000256" key="5">
    <source>
        <dbReference type="ARBA" id="ARBA00023242"/>
    </source>
</evidence>
<dbReference type="GO" id="GO:0005634">
    <property type="term" value="C:nucleus"/>
    <property type="evidence" value="ECO:0007669"/>
    <property type="project" value="UniProtKB-SubCell"/>
</dbReference>
<dbReference type="EMBL" id="GCKF01034966">
    <property type="protein sequence ID" value="JAG97089.1"/>
    <property type="molecule type" value="Transcribed_RNA"/>
</dbReference>
<feature type="region of interest" description="Disordered" evidence="6">
    <location>
        <begin position="91"/>
        <end position="134"/>
    </location>
</feature>
<evidence type="ECO:0000259" key="7">
    <source>
        <dbReference type="PROSITE" id="PS50090"/>
    </source>
</evidence>
<dbReference type="PROSITE" id="PS51293">
    <property type="entry name" value="SANT"/>
    <property type="match status" value="2"/>
</dbReference>
<reference evidence="10" key="1">
    <citation type="submission" date="2015-03" db="EMBL/GenBank/DDBJ databases">
        <title>A transcriptome of Araucaria cunninghamii, an australian fine timber species.</title>
        <authorList>
            <person name="Jing Yi C.J.Y."/>
            <person name="Yin San L.Y.S."/>
            <person name="Abdul Karim S.S."/>
            <person name="Wan Azmi N.N."/>
            <person name="Hercus R.R."/>
            <person name="Croft L.L."/>
        </authorList>
    </citation>
    <scope>NUCLEOTIDE SEQUENCE</scope>
    <source>
        <strain evidence="10">MI0301</strain>
        <tissue evidence="10">Leaf</tissue>
    </source>
</reference>
<dbReference type="AlphaFoldDB" id="A0A0D6R2Q1"/>
<feature type="domain" description="Myb-like" evidence="7">
    <location>
        <begin position="127"/>
        <end position="179"/>
    </location>
</feature>
<evidence type="ECO:0000256" key="6">
    <source>
        <dbReference type="SAM" id="MobiDB-lite"/>
    </source>
</evidence>
<dbReference type="GO" id="GO:0003677">
    <property type="term" value="F:DNA binding"/>
    <property type="evidence" value="ECO:0007669"/>
    <property type="project" value="UniProtKB-KW"/>
</dbReference>
<dbReference type="PANTHER" id="PTHR44042:SF67">
    <property type="entry name" value="MYB-LIKE PROTEIN I"/>
    <property type="match status" value="1"/>
</dbReference>
<feature type="compositionally biased region" description="Basic and acidic residues" evidence="6">
    <location>
        <begin position="125"/>
        <end position="134"/>
    </location>
</feature>
<dbReference type="PANTHER" id="PTHR44042">
    <property type="entry name" value="DUPLICATED HOMEODOMAIN-LIKE SUPERFAMILY PROTEIN-RELATED"/>
    <property type="match status" value="1"/>
</dbReference>
<evidence type="ECO:0000256" key="1">
    <source>
        <dbReference type="ARBA" id="ARBA00004123"/>
    </source>
</evidence>
<dbReference type="FunFam" id="1.10.10.60:FF:000009">
    <property type="entry name" value="transcription factor MYB1R1"/>
    <property type="match status" value="1"/>
</dbReference>
<evidence type="ECO:0008006" key="11">
    <source>
        <dbReference type="Google" id="ProtNLM"/>
    </source>
</evidence>
<keyword evidence="5" id="KW-0539">Nucleus</keyword>
<dbReference type="InterPro" id="IPR017930">
    <property type="entry name" value="Myb_dom"/>
</dbReference>
<dbReference type="CDD" id="cd00167">
    <property type="entry name" value="SANT"/>
    <property type="match status" value="2"/>
</dbReference>
<evidence type="ECO:0000259" key="9">
    <source>
        <dbReference type="PROSITE" id="PS51294"/>
    </source>
</evidence>
<feature type="domain" description="SANT" evidence="8">
    <location>
        <begin position="14"/>
        <end position="69"/>
    </location>
</feature>
<dbReference type="InterPro" id="IPR006447">
    <property type="entry name" value="Myb_dom_plants"/>
</dbReference>
<dbReference type="Gene3D" id="1.10.10.60">
    <property type="entry name" value="Homeodomain-like"/>
    <property type="match status" value="2"/>
</dbReference>
<evidence type="ECO:0000256" key="4">
    <source>
        <dbReference type="ARBA" id="ARBA00023163"/>
    </source>
</evidence>
<feature type="compositionally biased region" description="Low complexity" evidence="6">
    <location>
        <begin position="99"/>
        <end position="109"/>
    </location>
</feature>
<feature type="domain" description="SANT" evidence="8">
    <location>
        <begin position="135"/>
        <end position="183"/>
    </location>
</feature>
<keyword evidence="4" id="KW-0804">Transcription</keyword>
<accession>A0A0D6R2Q1</accession>